<reference evidence="1 2" key="1">
    <citation type="submission" date="2017-08" db="EMBL/GenBank/DDBJ databases">
        <title>Fine stratification of microbial communities through a metagenomic profile of the photic zone.</title>
        <authorList>
            <person name="Haro-Moreno J.M."/>
            <person name="Lopez-Perez M."/>
            <person name="De La Torre J."/>
            <person name="Picazo A."/>
            <person name="Camacho A."/>
            <person name="Rodriguez-Valera F."/>
        </authorList>
    </citation>
    <scope>NUCLEOTIDE SEQUENCE [LARGE SCALE GENOMIC DNA]</scope>
    <source>
        <strain evidence="1">MED-G24</strain>
    </source>
</reference>
<protein>
    <submittedName>
        <fullName evidence="1">Uncharacterized protein</fullName>
    </submittedName>
</protein>
<dbReference type="AlphaFoldDB" id="A0A2A5X027"/>
<name>A0A2A5X027_9GAMM</name>
<dbReference type="EMBL" id="NTKD01000002">
    <property type="protein sequence ID" value="PDH41938.1"/>
    <property type="molecule type" value="Genomic_DNA"/>
</dbReference>
<evidence type="ECO:0000313" key="2">
    <source>
        <dbReference type="Proteomes" id="UP000219327"/>
    </source>
</evidence>
<dbReference type="Proteomes" id="UP000219327">
    <property type="component" value="Unassembled WGS sequence"/>
</dbReference>
<accession>A0A2A5X027</accession>
<proteinExistence type="predicted"/>
<gene>
    <name evidence="1" type="ORF">CNE99_00995</name>
</gene>
<comment type="caution">
    <text evidence="1">The sequence shown here is derived from an EMBL/GenBank/DDBJ whole genome shotgun (WGS) entry which is preliminary data.</text>
</comment>
<sequence length="148" mass="16386">MGQRLRSEGIRQIGETFATGQLFLRWGTLDAPTDTGPAGETGVVRKHIGDLKRLIEPTLAKSGFVQRNGYEHIRQRRTRAKPIARQQFGEDLAMTQSSVGLENGDQSVKGPVVTDPRIQMGSWEAMGATLQTDGPHVWCLLIIFDAVW</sequence>
<organism evidence="1 2">
    <name type="scientific">OM182 bacterium MED-G24</name>
    <dbReference type="NCBI Taxonomy" id="1986255"/>
    <lineage>
        <taxon>Bacteria</taxon>
        <taxon>Pseudomonadati</taxon>
        <taxon>Pseudomonadota</taxon>
        <taxon>Gammaproteobacteria</taxon>
        <taxon>OMG group</taxon>
        <taxon>OM182 clade</taxon>
    </lineage>
</organism>
<evidence type="ECO:0000313" key="1">
    <source>
        <dbReference type="EMBL" id="PDH41938.1"/>
    </source>
</evidence>